<evidence type="ECO:0000256" key="2">
    <source>
        <dbReference type="ARBA" id="ARBA00022694"/>
    </source>
</evidence>
<dbReference type="Ensembl" id="ENSSGRT00000032325.1">
    <property type="protein sequence ID" value="ENSSGRP00000030084.1"/>
    <property type="gene ID" value="ENSSGRG00000017042.1"/>
</dbReference>
<evidence type="ECO:0000256" key="4">
    <source>
        <dbReference type="RuleBase" id="RU003792"/>
    </source>
</evidence>
<reference evidence="6" key="2">
    <citation type="submission" date="2025-09" db="UniProtKB">
        <authorList>
            <consortium name="Ensembl"/>
        </authorList>
    </citation>
    <scope>IDENTIFICATION</scope>
</reference>
<evidence type="ECO:0000256" key="1">
    <source>
        <dbReference type="ARBA" id="ARBA00009375"/>
    </source>
</evidence>
<dbReference type="FunCoup" id="A0A672M4M3">
    <property type="interactions" value="243"/>
</dbReference>
<sequence length="309" mass="35395">MQRSAARYLMFFQYAGTKYSGVMKTAADQAVEGVENHLEVSLCLTIQNNRCIFQKPTFTHAVQTEFDAVSATLSFFPPRITRAYRVHSDFHARYRAVSRTYVFRFASGLRHHTEMPVTERDLCWALRDTRLNIAAMQEAAALLLGTHDFSTFRALSSETPFKNPVKTLEKAQLESGVSFSQRHFHRDIQFWELTFKSRSFLYRQVRRMTGALVAVGQGRLSVSQIQELLETPDSLAFPQNLTAPAHGLFLTDVQYRDTGTNRQFGSRISLYSLYVYAHFRLPGRPTTHCTEQHIPKCNVLDLTLHVNEC</sequence>
<comment type="similarity">
    <text evidence="1 4">Belongs to the tRNA pseudouridine synthase TruA family.</text>
</comment>
<dbReference type="PANTHER" id="PTHR11142">
    <property type="entry name" value="PSEUDOURIDYLATE SYNTHASE"/>
    <property type="match status" value="1"/>
</dbReference>
<evidence type="ECO:0000256" key="3">
    <source>
        <dbReference type="ARBA" id="ARBA00023235"/>
    </source>
</evidence>
<dbReference type="SUPFAM" id="SSF55120">
    <property type="entry name" value="Pseudouridine synthase"/>
    <property type="match status" value="1"/>
</dbReference>
<comment type="catalytic activity">
    <reaction evidence="4">
        <text>uridine(38/39/40) in tRNA = pseudouridine(38/39/40) in tRNA</text>
        <dbReference type="Rhea" id="RHEA:22376"/>
        <dbReference type="Rhea" id="RHEA-COMP:10085"/>
        <dbReference type="Rhea" id="RHEA-COMP:10087"/>
        <dbReference type="ChEBI" id="CHEBI:65314"/>
        <dbReference type="ChEBI" id="CHEBI:65315"/>
        <dbReference type="EC" id="5.4.99.12"/>
    </reaction>
</comment>
<dbReference type="InParanoid" id="A0A672M4M3"/>
<dbReference type="PANTHER" id="PTHR11142:SF0">
    <property type="entry name" value="TRNA PSEUDOURIDINE SYNTHASE-LIKE 1"/>
    <property type="match status" value="1"/>
</dbReference>
<dbReference type="Gene3D" id="3.30.70.660">
    <property type="entry name" value="Pseudouridine synthase I, catalytic domain, C-terminal subdomain"/>
    <property type="match status" value="1"/>
</dbReference>
<dbReference type="FunFam" id="3.30.70.660:FF:000006">
    <property type="entry name" value="tRNA pseudouridine synthase"/>
    <property type="match status" value="1"/>
</dbReference>
<reference evidence="6" key="1">
    <citation type="submission" date="2025-08" db="UniProtKB">
        <authorList>
            <consortium name="Ensembl"/>
        </authorList>
    </citation>
    <scope>IDENTIFICATION</scope>
</reference>
<feature type="domain" description="Pseudouridine synthase I TruA alpha/beta" evidence="5">
    <location>
        <begin position="139"/>
        <end position="255"/>
    </location>
</feature>
<keyword evidence="7" id="KW-1185">Reference proteome</keyword>
<accession>A0A672M4M3</accession>
<dbReference type="GO" id="GO:0003723">
    <property type="term" value="F:RNA binding"/>
    <property type="evidence" value="ECO:0007669"/>
    <property type="project" value="InterPro"/>
</dbReference>
<keyword evidence="2 4" id="KW-0819">tRNA processing</keyword>
<evidence type="ECO:0000259" key="5">
    <source>
        <dbReference type="Pfam" id="PF01416"/>
    </source>
</evidence>
<dbReference type="InterPro" id="IPR001406">
    <property type="entry name" value="PsdUridine_synth_TruA"/>
</dbReference>
<dbReference type="Proteomes" id="UP000472262">
    <property type="component" value="Unassembled WGS sequence"/>
</dbReference>
<keyword evidence="3 4" id="KW-0413">Isomerase</keyword>
<dbReference type="GO" id="GO:0031119">
    <property type="term" value="P:tRNA pseudouridine synthesis"/>
    <property type="evidence" value="ECO:0007669"/>
    <property type="project" value="TreeGrafter"/>
</dbReference>
<protein>
    <recommendedName>
        <fullName evidence="4">tRNA pseudouridine synthase</fullName>
        <ecNumber evidence="4">5.4.99.12</ecNumber>
    </recommendedName>
</protein>
<organism evidence="6 7">
    <name type="scientific">Sinocyclocheilus grahami</name>
    <name type="common">Dianchi golden-line fish</name>
    <name type="synonym">Barbus grahami</name>
    <dbReference type="NCBI Taxonomy" id="75366"/>
    <lineage>
        <taxon>Eukaryota</taxon>
        <taxon>Metazoa</taxon>
        <taxon>Chordata</taxon>
        <taxon>Craniata</taxon>
        <taxon>Vertebrata</taxon>
        <taxon>Euteleostomi</taxon>
        <taxon>Actinopterygii</taxon>
        <taxon>Neopterygii</taxon>
        <taxon>Teleostei</taxon>
        <taxon>Ostariophysi</taxon>
        <taxon>Cypriniformes</taxon>
        <taxon>Cyprinidae</taxon>
        <taxon>Cyprininae</taxon>
        <taxon>Sinocyclocheilus</taxon>
    </lineage>
</organism>
<dbReference type="GO" id="GO:0160147">
    <property type="term" value="F:tRNA pseudouridine(38-40) synthase activity"/>
    <property type="evidence" value="ECO:0007669"/>
    <property type="project" value="UniProtKB-EC"/>
</dbReference>
<evidence type="ECO:0000313" key="7">
    <source>
        <dbReference type="Proteomes" id="UP000472262"/>
    </source>
</evidence>
<name>A0A672M4M3_SINGR</name>
<dbReference type="InterPro" id="IPR020103">
    <property type="entry name" value="PsdUridine_synth_cat_dom_sf"/>
</dbReference>
<proteinExistence type="inferred from homology"/>
<evidence type="ECO:0000313" key="6">
    <source>
        <dbReference type="Ensembl" id="ENSSGRP00000030084.1"/>
    </source>
</evidence>
<dbReference type="EC" id="5.4.99.12" evidence="4"/>
<dbReference type="InterPro" id="IPR020097">
    <property type="entry name" value="PsdUridine_synth_TruA_a/b_dom"/>
</dbReference>
<dbReference type="AlphaFoldDB" id="A0A672M4M3"/>
<dbReference type="InterPro" id="IPR020095">
    <property type="entry name" value="PsdUridine_synth_TruA_C"/>
</dbReference>
<dbReference type="OMA" id="TTHCTEQ"/>
<dbReference type="Pfam" id="PF01416">
    <property type="entry name" value="PseudoU_synth_1"/>
    <property type="match status" value="1"/>
</dbReference>